<dbReference type="InterPro" id="IPR032675">
    <property type="entry name" value="LRR_dom_sf"/>
</dbReference>
<evidence type="ECO:0000313" key="1">
    <source>
        <dbReference type="EMBL" id="RXW14320.1"/>
    </source>
</evidence>
<reference evidence="1 2" key="1">
    <citation type="submission" date="2019-01" db="EMBL/GenBank/DDBJ databases">
        <title>Draft genome sequence of Psathyrella aberdarensis IHI B618.</title>
        <authorList>
            <person name="Buettner E."/>
            <person name="Kellner H."/>
        </authorList>
    </citation>
    <scope>NUCLEOTIDE SEQUENCE [LARGE SCALE GENOMIC DNA]</scope>
    <source>
        <strain evidence="1 2">IHI B618</strain>
    </source>
</reference>
<sequence>METVLQLPDLLNPILQYFCVLPPNSDSDSGDKYPHFSRDALTSNQEKRTTLYRLALTNKAISQIALPILWSTLSGVAPLLGLIPGAEFSAAHGTWALNRGPLCEKDLLRFEQAARMVKHITILTKAGPRWGFQFKPFSDGQSFIFFEISKCLRNRPLLPSLQSLCVDACCDYASLLLVDTLKYVDISSARLEDEATPAVQELLSLLPTRAPLLEELYIWCALSEANLRDVLSLEYLQKLTLDFEESLWPVNHQKRHQFVKDLDARLPRLRKLDLGTLLEDNDHKISPWLEPGLVTYHFPSLENLAFSGGDDYLAKVLLRLRGVGLKSLVFLNSEPHSGVRHLAVDEAEDQEIEQFSAYKAMLILGEQHFRTLTKLEIKGLRTEHLHPGDLDPLLGISGMKHLDFHHTRNVQIDDELISKMASSWPQLETFRLYSDPTSTCPTLASIQIVVPLKDTQTILPLKHLTLFSVLNDPKIGDDDRVSAIANFSSECFPALVFAFVEPSWNPQQRFGEPGTWSSVFDRVLQDKDAKITERLRSVFQPQQTYPNIVIADDGSFSIQLRNGLHMDTVSLYSFP</sequence>
<dbReference type="Proteomes" id="UP000290288">
    <property type="component" value="Unassembled WGS sequence"/>
</dbReference>
<gene>
    <name evidence="1" type="ORF">EST38_g11535</name>
</gene>
<dbReference type="AlphaFoldDB" id="A0A4Q2D4N9"/>
<name>A0A4Q2D4N9_9AGAR</name>
<protein>
    <submittedName>
        <fullName evidence="1">Uncharacterized protein</fullName>
    </submittedName>
</protein>
<accession>A0A4Q2D4N9</accession>
<organism evidence="1 2">
    <name type="scientific">Candolleomyces aberdarensis</name>
    <dbReference type="NCBI Taxonomy" id="2316362"/>
    <lineage>
        <taxon>Eukaryota</taxon>
        <taxon>Fungi</taxon>
        <taxon>Dikarya</taxon>
        <taxon>Basidiomycota</taxon>
        <taxon>Agaricomycotina</taxon>
        <taxon>Agaricomycetes</taxon>
        <taxon>Agaricomycetidae</taxon>
        <taxon>Agaricales</taxon>
        <taxon>Agaricineae</taxon>
        <taxon>Psathyrellaceae</taxon>
        <taxon>Candolleomyces</taxon>
    </lineage>
</organism>
<evidence type="ECO:0000313" key="2">
    <source>
        <dbReference type="Proteomes" id="UP000290288"/>
    </source>
</evidence>
<dbReference type="OrthoDB" id="2631350at2759"/>
<proteinExistence type="predicted"/>
<dbReference type="Gene3D" id="3.80.10.10">
    <property type="entry name" value="Ribonuclease Inhibitor"/>
    <property type="match status" value="1"/>
</dbReference>
<dbReference type="EMBL" id="SDEE01000721">
    <property type="protein sequence ID" value="RXW14320.1"/>
    <property type="molecule type" value="Genomic_DNA"/>
</dbReference>
<comment type="caution">
    <text evidence="1">The sequence shown here is derived from an EMBL/GenBank/DDBJ whole genome shotgun (WGS) entry which is preliminary data.</text>
</comment>
<keyword evidence="2" id="KW-1185">Reference proteome</keyword>
<dbReference type="STRING" id="2316362.A0A4Q2D4N9"/>
<dbReference type="SUPFAM" id="SSF52047">
    <property type="entry name" value="RNI-like"/>
    <property type="match status" value="1"/>
</dbReference>